<dbReference type="Gene3D" id="1.10.10.10">
    <property type="entry name" value="Winged helix-like DNA-binding domain superfamily/Winged helix DNA-binding domain"/>
    <property type="match status" value="1"/>
</dbReference>
<sequence>MAPQAKDLIAALDAVSGVSYTSELERLQVRTAARRALAKIETPYERAWGYCFEHPVVNAALQTFIDLGLWTAWTKQGGGEKSVDELVKLTSSTIETNLLRRFFRLLAAFNIVEETGVDTFKPTPFSSAIGDDSTNIRASLQAGTHHYINAGQNLPKYLAKTSYREPTDANENNYSDMDADHLNFFGRLAQSPDYHAAFTGHMEAYTFWKTPWVETYDTNQLLDGAKLDDGSALVVDVGGNTGIDISRVLAKHPDLPAGSLVLQDLPEMIARAKVDPKITALAHDFFLPQPVTGSRAYFMHAVLHDWPDSTAKKLLANLKAAMTKGYSKLLIYEVVVPPTGASINQTTMDVEMMSLLSAFERTQDAWTTLLTEAGFKIVKFWPDPRQIETVIEAEIA</sequence>
<dbReference type="PANTHER" id="PTHR43712:SF8">
    <property type="entry name" value="O-METHYLTRANSFERASE AF390-400"/>
    <property type="match status" value="1"/>
</dbReference>
<dbReference type="AlphaFoldDB" id="A0AAN9UW65"/>
<reference evidence="6 7" key="1">
    <citation type="submission" date="2024-02" db="EMBL/GenBank/DDBJ databases">
        <title>De novo assembly and annotation of 12 fungi associated with fruit tree decline syndrome in Ontario, Canada.</title>
        <authorList>
            <person name="Sulman M."/>
            <person name="Ellouze W."/>
            <person name="Ilyukhin E."/>
        </authorList>
    </citation>
    <scope>NUCLEOTIDE SEQUENCE [LARGE SCALE GENOMIC DNA]</scope>
    <source>
        <strain evidence="6 7">M11/M66-122</strain>
    </source>
</reference>
<dbReference type="PIRSF" id="PIRSF005739">
    <property type="entry name" value="O-mtase"/>
    <property type="match status" value="1"/>
</dbReference>
<dbReference type="GO" id="GO:0008171">
    <property type="term" value="F:O-methyltransferase activity"/>
    <property type="evidence" value="ECO:0007669"/>
    <property type="project" value="InterPro"/>
</dbReference>
<dbReference type="Proteomes" id="UP001320420">
    <property type="component" value="Unassembled WGS sequence"/>
</dbReference>
<organism evidence="6 7">
    <name type="scientific">Diatrype stigma</name>
    <dbReference type="NCBI Taxonomy" id="117547"/>
    <lineage>
        <taxon>Eukaryota</taxon>
        <taxon>Fungi</taxon>
        <taxon>Dikarya</taxon>
        <taxon>Ascomycota</taxon>
        <taxon>Pezizomycotina</taxon>
        <taxon>Sordariomycetes</taxon>
        <taxon>Xylariomycetidae</taxon>
        <taxon>Xylariales</taxon>
        <taxon>Diatrypaceae</taxon>
        <taxon>Diatrype</taxon>
    </lineage>
</organism>
<dbReference type="SUPFAM" id="SSF53335">
    <property type="entry name" value="S-adenosyl-L-methionine-dependent methyltransferases"/>
    <property type="match status" value="1"/>
</dbReference>
<evidence type="ECO:0000313" key="7">
    <source>
        <dbReference type="Proteomes" id="UP001320420"/>
    </source>
</evidence>
<accession>A0AAN9UW65</accession>
<evidence type="ECO:0000256" key="4">
    <source>
        <dbReference type="PIRSR" id="PIRSR005739-1"/>
    </source>
</evidence>
<dbReference type="Gene3D" id="3.40.50.150">
    <property type="entry name" value="Vaccinia Virus protein VP39"/>
    <property type="match status" value="1"/>
</dbReference>
<dbReference type="Pfam" id="PF00891">
    <property type="entry name" value="Methyltransf_2"/>
    <property type="match status" value="1"/>
</dbReference>
<keyword evidence="1" id="KW-0489">Methyltransferase</keyword>
<dbReference type="InterPro" id="IPR036390">
    <property type="entry name" value="WH_DNA-bd_sf"/>
</dbReference>
<comment type="caution">
    <text evidence="6">The sequence shown here is derived from an EMBL/GenBank/DDBJ whole genome shotgun (WGS) entry which is preliminary data.</text>
</comment>
<name>A0AAN9UW65_9PEZI</name>
<dbReference type="InterPro" id="IPR036388">
    <property type="entry name" value="WH-like_DNA-bd_sf"/>
</dbReference>
<dbReference type="PANTHER" id="PTHR43712">
    <property type="entry name" value="PUTATIVE (AFU_ORTHOLOGUE AFUA_4G14580)-RELATED"/>
    <property type="match status" value="1"/>
</dbReference>
<evidence type="ECO:0000259" key="5">
    <source>
        <dbReference type="Pfam" id="PF00891"/>
    </source>
</evidence>
<proteinExistence type="predicted"/>
<feature type="domain" description="O-methyltransferase C-terminal" evidence="5">
    <location>
        <begin position="221"/>
        <end position="376"/>
    </location>
</feature>
<dbReference type="EMBL" id="JAKJXP020000013">
    <property type="protein sequence ID" value="KAK7755353.1"/>
    <property type="molecule type" value="Genomic_DNA"/>
</dbReference>
<evidence type="ECO:0000256" key="3">
    <source>
        <dbReference type="ARBA" id="ARBA00022691"/>
    </source>
</evidence>
<dbReference type="PROSITE" id="PS51683">
    <property type="entry name" value="SAM_OMT_II"/>
    <property type="match status" value="1"/>
</dbReference>
<evidence type="ECO:0000256" key="2">
    <source>
        <dbReference type="ARBA" id="ARBA00022679"/>
    </source>
</evidence>
<dbReference type="GO" id="GO:0032259">
    <property type="term" value="P:methylation"/>
    <property type="evidence" value="ECO:0007669"/>
    <property type="project" value="UniProtKB-KW"/>
</dbReference>
<feature type="active site" description="Proton acceptor" evidence="4">
    <location>
        <position position="304"/>
    </location>
</feature>
<evidence type="ECO:0000256" key="1">
    <source>
        <dbReference type="ARBA" id="ARBA00022603"/>
    </source>
</evidence>
<dbReference type="InterPro" id="IPR001077">
    <property type="entry name" value="COMT_C"/>
</dbReference>
<dbReference type="InterPro" id="IPR029063">
    <property type="entry name" value="SAM-dependent_MTases_sf"/>
</dbReference>
<dbReference type="InterPro" id="IPR016461">
    <property type="entry name" value="COMT-like"/>
</dbReference>
<keyword evidence="3" id="KW-0949">S-adenosyl-L-methionine</keyword>
<gene>
    <name evidence="6" type="ORF">SLS62_002579</name>
</gene>
<protein>
    <recommendedName>
        <fullName evidence="5">O-methyltransferase C-terminal domain-containing protein</fullName>
    </recommendedName>
</protein>
<keyword evidence="7" id="KW-1185">Reference proteome</keyword>
<keyword evidence="2" id="KW-0808">Transferase</keyword>
<dbReference type="SUPFAM" id="SSF46785">
    <property type="entry name" value="Winged helix' DNA-binding domain"/>
    <property type="match status" value="1"/>
</dbReference>
<evidence type="ECO:0000313" key="6">
    <source>
        <dbReference type="EMBL" id="KAK7755353.1"/>
    </source>
</evidence>